<dbReference type="SUPFAM" id="SSF54523">
    <property type="entry name" value="Pili subunits"/>
    <property type="match status" value="1"/>
</dbReference>
<comment type="caution">
    <text evidence="3">The sequence shown here is derived from an EMBL/GenBank/DDBJ whole genome shotgun (WGS) entry which is preliminary data.</text>
</comment>
<evidence type="ECO:0000259" key="2">
    <source>
        <dbReference type="Pfam" id="PF07596"/>
    </source>
</evidence>
<keyword evidence="4" id="KW-1185">Reference proteome</keyword>
<organism evidence="3 4">
    <name type="scientific">Gemmata palustris</name>
    <dbReference type="NCBI Taxonomy" id="2822762"/>
    <lineage>
        <taxon>Bacteria</taxon>
        <taxon>Pseudomonadati</taxon>
        <taxon>Planctomycetota</taxon>
        <taxon>Planctomycetia</taxon>
        <taxon>Gemmatales</taxon>
        <taxon>Gemmataceae</taxon>
        <taxon>Gemmata</taxon>
    </lineage>
</organism>
<feature type="transmembrane region" description="Helical" evidence="1">
    <location>
        <begin position="12"/>
        <end position="35"/>
    </location>
</feature>
<dbReference type="NCBIfam" id="TIGR04294">
    <property type="entry name" value="pre_pil_HX9DG"/>
    <property type="match status" value="1"/>
</dbReference>
<dbReference type="InterPro" id="IPR012902">
    <property type="entry name" value="N_methyl_site"/>
</dbReference>
<keyword evidence="1" id="KW-0812">Transmembrane</keyword>
<dbReference type="PANTHER" id="PTHR30093:SF2">
    <property type="entry name" value="TYPE II SECRETION SYSTEM PROTEIN H"/>
    <property type="match status" value="1"/>
</dbReference>
<dbReference type="InterPro" id="IPR045584">
    <property type="entry name" value="Pilin-like"/>
</dbReference>
<dbReference type="InterPro" id="IPR027558">
    <property type="entry name" value="Pre_pil_HX9DG_C"/>
</dbReference>
<sequence length="312" mass="33733">MRLSLPRSQRAFTLIELLVVIAIIAILIGLLLPAVQKVREAAARMSCSNNLKQIGLASHNYHDTRGRLAHNGSNQANAANNSAPPFNTDYLCWGFHLLPGLEQDNLYKGVNTLLNGTATVPAAPNLPNNMSATAVKTYLCPARSRGGYSTGGSNNIGNAPGYNGPFTDYKMNWESFDNRSNGDPNRLTLTVVTSGKGTSQTIYVGEGYLNPNEYRRDHGSNWEELIYSGGYGGTGRGCNGGDKNNNTCFFDIQRDNVSVGQGNMWGSTHTSGALFVFCDGSVRSVPFSQRGTNTTAASQLNYKDNQSLPDNY</sequence>
<dbReference type="EMBL" id="JAGKQQ010000001">
    <property type="protein sequence ID" value="MBP3954604.1"/>
    <property type="molecule type" value="Genomic_DNA"/>
</dbReference>
<dbReference type="Proteomes" id="UP000676565">
    <property type="component" value="Unassembled WGS sequence"/>
</dbReference>
<dbReference type="NCBIfam" id="TIGR02532">
    <property type="entry name" value="IV_pilin_GFxxxE"/>
    <property type="match status" value="1"/>
</dbReference>
<feature type="domain" description="DUF1559" evidence="2">
    <location>
        <begin position="36"/>
        <end position="285"/>
    </location>
</feature>
<accession>A0ABS5BLM7</accession>
<keyword evidence="1" id="KW-0472">Membrane</keyword>
<proteinExistence type="predicted"/>
<keyword evidence="1" id="KW-1133">Transmembrane helix</keyword>
<name>A0ABS5BLM7_9BACT</name>
<dbReference type="InterPro" id="IPR011453">
    <property type="entry name" value="DUF1559"/>
</dbReference>
<reference evidence="3 4" key="1">
    <citation type="submission" date="2021-04" db="EMBL/GenBank/DDBJ databases">
        <authorList>
            <person name="Ivanova A."/>
        </authorList>
    </citation>
    <scope>NUCLEOTIDE SEQUENCE [LARGE SCALE GENOMIC DNA]</scope>
    <source>
        <strain evidence="3 4">G18</strain>
    </source>
</reference>
<protein>
    <submittedName>
        <fullName evidence="3">DUF1559 domain-containing protein</fullName>
    </submittedName>
</protein>
<dbReference type="Gene3D" id="3.30.700.10">
    <property type="entry name" value="Glycoprotein, Type 4 Pilin"/>
    <property type="match status" value="1"/>
</dbReference>
<evidence type="ECO:0000313" key="4">
    <source>
        <dbReference type="Proteomes" id="UP000676565"/>
    </source>
</evidence>
<dbReference type="Pfam" id="PF07596">
    <property type="entry name" value="SBP_bac_10"/>
    <property type="match status" value="1"/>
</dbReference>
<evidence type="ECO:0000313" key="3">
    <source>
        <dbReference type="EMBL" id="MBP3954604.1"/>
    </source>
</evidence>
<gene>
    <name evidence="3" type="ORF">J8F10_04810</name>
</gene>
<dbReference type="RefSeq" id="WP_210652725.1">
    <property type="nucleotide sequence ID" value="NZ_JAGKQQ010000001.1"/>
</dbReference>
<evidence type="ECO:0000256" key="1">
    <source>
        <dbReference type="SAM" id="Phobius"/>
    </source>
</evidence>
<dbReference type="Pfam" id="PF07963">
    <property type="entry name" value="N_methyl"/>
    <property type="match status" value="1"/>
</dbReference>
<dbReference type="PANTHER" id="PTHR30093">
    <property type="entry name" value="GENERAL SECRETION PATHWAY PROTEIN G"/>
    <property type="match status" value="1"/>
</dbReference>